<evidence type="ECO:0000256" key="5">
    <source>
        <dbReference type="ARBA" id="ARBA00022679"/>
    </source>
</evidence>
<evidence type="ECO:0000256" key="3">
    <source>
        <dbReference type="ARBA" id="ARBA00022454"/>
    </source>
</evidence>
<keyword evidence="7" id="KW-0539">Nucleus</keyword>
<evidence type="ECO:0000256" key="1">
    <source>
        <dbReference type="ARBA" id="ARBA00004123"/>
    </source>
</evidence>
<dbReference type="Proteomes" id="UP000734854">
    <property type="component" value="Unassembled WGS sequence"/>
</dbReference>
<dbReference type="Gene3D" id="3.30.40.10">
    <property type="entry name" value="Zinc/RING finger domain, C3HC4 (zinc finger)"/>
    <property type="match status" value="1"/>
</dbReference>
<sequence>MPDLGNLLLPSVAPPTVVVQHGDPSCSSSSFRRETLDGNSDLDRRWSSHLRFAISKGSSCAELKRDQSAKIADGKSSLEDHVREWKEKRIASGVPERECTFPFLTNAPRTVDCRMCNRPIFPGDEIRCTVVGCQEGYHLTCVKQMIGPTCKPFKCPQHGCFICKQKGHWRCVRCEVAAHAKCAPWPMNVIYLKNQPGRAVCWRHSSDWRLEKEEALLRLPLPYADEEFKMGSILKDVMDKTEPAPYVHIRRNIYLIKKKRDGSETSGGCTNCNPNSTCQENCECRGLSISCSKDCHCSDMCRNRPFRKEKKTKVVKTEYCGWGVVALEVMEKGDFIIEYIGEVIDDALCEKRLWDMKHRGDQNFYMCELHKDFTIDATFKGNTSRFLNHSCHPNCKLEKWQVDGETRVGVFASRSIEIGEPLTYDYRFVHFGPMVRCYCGASNCQGYLGSKKKISQIPLSWGCKRKRSIMVLRDRRFS</sequence>
<evidence type="ECO:0000256" key="4">
    <source>
        <dbReference type="ARBA" id="ARBA00022603"/>
    </source>
</evidence>
<evidence type="ECO:0000259" key="10">
    <source>
        <dbReference type="PROSITE" id="PS51215"/>
    </source>
</evidence>
<dbReference type="PROSITE" id="PS50280">
    <property type="entry name" value="SET"/>
    <property type="match status" value="1"/>
</dbReference>
<dbReference type="FunFam" id="2.170.270.10:FF:000043">
    <property type="entry name" value="Histone-lysine N-methyltransferase"/>
    <property type="match status" value="1"/>
</dbReference>
<proteinExistence type="predicted"/>
<dbReference type="SMART" id="SM00317">
    <property type="entry name" value="SET"/>
    <property type="match status" value="1"/>
</dbReference>
<dbReference type="Gene3D" id="2.170.270.10">
    <property type="entry name" value="SET domain"/>
    <property type="match status" value="1"/>
</dbReference>
<dbReference type="PANTHER" id="PTHR22884">
    <property type="entry name" value="SET DOMAIN PROTEINS"/>
    <property type="match status" value="1"/>
</dbReference>
<evidence type="ECO:0000256" key="6">
    <source>
        <dbReference type="ARBA" id="ARBA00022691"/>
    </source>
</evidence>
<dbReference type="InterPro" id="IPR013083">
    <property type="entry name" value="Znf_RING/FYVE/PHD"/>
</dbReference>
<accession>A0A8J5I4X1</accession>
<dbReference type="SUPFAM" id="SSF82199">
    <property type="entry name" value="SET domain"/>
    <property type="match status" value="1"/>
</dbReference>
<dbReference type="GO" id="GO:0032259">
    <property type="term" value="P:methylation"/>
    <property type="evidence" value="ECO:0007669"/>
    <property type="project" value="UniProtKB-KW"/>
</dbReference>
<dbReference type="GO" id="GO:0042054">
    <property type="term" value="F:histone methyltransferase activity"/>
    <property type="evidence" value="ECO:0007669"/>
    <property type="project" value="InterPro"/>
</dbReference>
<evidence type="ECO:0000259" key="9">
    <source>
        <dbReference type="PROSITE" id="PS50868"/>
    </source>
</evidence>
<name>A0A8J5I4X1_ZINOF</name>
<dbReference type="AlphaFoldDB" id="A0A8J5I4X1"/>
<gene>
    <name evidence="11" type="ORF">ZIOFF_000731</name>
</gene>
<dbReference type="PROSITE" id="PS51578">
    <property type="entry name" value="SAM_MT43_SET2_2"/>
    <property type="match status" value="1"/>
</dbReference>
<evidence type="ECO:0008006" key="13">
    <source>
        <dbReference type="Google" id="ProtNLM"/>
    </source>
</evidence>
<dbReference type="GO" id="GO:0005694">
    <property type="term" value="C:chromosome"/>
    <property type="evidence" value="ECO:0007669"/>
    <property type="project" value="UniProtKB-SubCell"/>
</dbReference>
<keyword evidence="3" id="KW-0158">Chromosome</keyword>
<keyword evidence="5" id="KW-0808">Transferase</keyword>
<dbReference type="InterPro" id="IPR050777">
    <property type="entry name" value="SET2_Histone-Lys_MeTrsfase"/>
</dbReference>
<evidence type="ECO:0000259" key="8">
    <source>
        <dbReference type="PROSITE" id="PS50280"/>
    </source>
</evidence>
<dbReference type="EMBL" id="JACMSC010000001">
    <property type="protein sequence ID" value="KAG6535708.1"/>
    <property type="molecule type" value="Genomic_DNA"/>
</dbReference>
<evidence type="ECO:0000313" key="11">
    <source>
        <dbReference type="EMBL" id="KAG6535708.1"/>
    </source>
</evidence>
<feature type="domain" description="Post-SET" evidence="9">
    <location>
        <begin position="433"/>
        <end position="449"/>
    </location>
</feature>
<reference evidence="11 12" key="1">
    <citation type="submission" date="2020-08" db="EMBL/GenBank/DDBJ databases">
        <title>Plant Genome Project.</title>
        <authorList>
            <person name="Zhang R.-G."/>
        </authorList>
    </citation>
    <scope>NUCLEOTIDE SEQUENCE [LARGE SCALE GENOMIC DNA]</scope>
    <source>
        <tissue evidence="11">Rhizome</tissue>
    </source>
</reference>
<dbReference type="InterPro" id="IPR025787">
    <property type="entry name" value="Hist-Lys_N-MeTrfase_SET2_plant"/>
</dbReference>
<dbReference type="InterPro" id="IPR006560">
    <property type="entry name" value="AWS_dom"/>
</dbReference>
<dbReference type="InterPro" id="IPR003616">
    <property type="entry name" value="Post-SET_dom"/>
</dbReference>
<evidence type="ECO:0000313" key="12">
    <source>
        <dbReference type="Proteomes" id="UP000734854"/>
    </source>
</evidence>
<dbReference type="GO" id="GO:0005634">
    <property type="term" value="C:nucleus"/>
    <property type="evidence" value="ECO:0007669"/>
    <property type="project" value="UniProtKB-SubCell"/>
</dbReference>
<dbReference type="PROSITE" id="PS50868">
    <property type="entry name" value="POST_SET"/>
    <property type="match status" value="1"/>
</dbReference>
<evidence type="ECO:0000256" key="2">
    <source>
        <dbReference type="ARBA" id="ARBA00004286"/>
    </source>
</evidence>
<dbReference type="Pfam" id="PF00856">
    <property type="entry name" value="SET"/>
    <property type="match status" value="1"/>
</dbReference>
<evidence type="ECO:0000256" key="7">
    <source>
        <dbReference type="ARBA" id="ARBA00023242"/>
    </source>
</evidence>
<dbReference type="PROSITE" id="PS51215">
    <property type="entry name" value="AWS"/>
    <property type="match status" value="1"/>
</dbReference>
<keyword evidence="6" id="KW-0949">S-adenosyl-L-methionine</keyword>
<dbReference type="InterPro" id="IPR001214">
    <property type="entry name" value="SET_dom"/>
</dbReference>
<feature type="domain" description="SET" evidence="8">
    <location>
        <begin position="310"/>
        <end position="427"/>
    </location>
</feature>
<organism evidence="11 12">
    <name type="scientific">Zingiber officinale</name>
    <name type="common">Ginger</name>
    <name type="synonym">Amomum zingiber</name>
    <dbReference type="NCBI Taxonomy" id="94328"/>
    <lineage>
        <taxon>Eukaryota</taxon>
        <taxon>Viridiplantae</taxon>
        <taxon>Streptophyta</taxon>
        <taxon>Embryophyta</taxon>
        <taxon>Tracheophyta</taxon>
        <taxon>Spermatophyta</taxon>
        <taxon>Magnoliopsida</taxon>
        <taxon>Liliopsida</taxon>
        <taxon>Zingiberales</taxon>
        <taxon>Zingiberaceae</taxon>
        <taxon>Zingiber</taxon>
    </lineage>
</organism>
<comment type="caution">
    <text evidence="11">The sequence shown here is derived from an EMBL/GenBank/DDBJ whole genome shotgun (WGS) entry which is preliminary data.</text>
</comment>
<feature type="domain" description="AWS" evidence="10">
    <location>
        <begin position="265"/>
        <end position="310"/>
    </location>
</feature>
<dbReference type="InterPro" id="IPR046341">
    <property type="entry name" value="SET_dom_sf"/>
</dbReference>
<keyword evidence="4" id="KW-0489">Methyltransferase</keyword>
<keyword evidence="12" id="KW-1185">Reference proteome</keyword>
<comment type="subcellular location">
    <subcellularLocation>
        <location evidence="2">Chromosome</location>
    </subcellularLocation>
    <subcellularLocation>
        <location evidence="1">Nucleus</location>
    </subcellularLocation>
</comment>
<protein>
    <recommendedName>
        <fullName evidence="13">Histone-lysine N-methyltransferase ASHR3</fullName>
    </recommendedName>
</protein>